<organism evidence="3 4">
    <name type="scientific">Chironomus riparius</name>
    <dbReference type="NCBI Taxonomy" id="315576"/>
    <lineage>
        <taxon>Eukaryota</taxon>
        <taxon>Metazoa</taxon>
        <taxon>Ecdysozoa</taxon>
        <taxon>Arthropoda</taxon>
        <taxon>Hexapoda</taxon>
        <taxon>Insecta</taxon>
        <taxon>Pterygota</taxon>
        <taxon>Neoptera</taxon>
        <taxon>Endopterygota</taxon>
        <taxon>Diptera</taxon>
        <taxon>Nematocera</taxon>
        <taxon>Chironomoidea</taxon>
        <taxon>Chironomidae</taxon>
        <taxon>Chironominae</taxon>
        <taxon>Chironomus</taxon>
    </lineage>
</organism>
<feature type="compositionally biased region" description="Polar residues" evidence="2">
    <location>
        <begin position="729"/>
        <end position="742"/>
    </location>
</feature>
<name>A0A9P0JAC9_9DIPT</name>
<feature type="coiled-coil region" evidence="1">
    <location>
        <begin position="830"/>
        <end position="857"/>
    </location>
</feature>
<feature type="compositionally biased region" description="Acidic residues" evidence="2">
    <location>
        <begin position="563"/>
        <end position="572"/>
    </location>
</feature>
<feature type="region of interest" description="Disordered" evidence="2">
    <location>
        <begin position="504"/>
        <end position="659"/>
    </location>
</feature>
<dbReference type="Proteomes" id="UP001153620">
    <property type="component" value="Chromosome 3"/>
</dbReference>
<feature type="region of interest" description="Disordered" evidence="2">
    <location>
        <begin position="788"/>
        <end position="818"/>
    </location>
</feature>
<protein>
    <submittedName>
        <fullName evidence="3">Uncharacterized protein</fullName>
    </submittedName>
</protein>
<feature type="compositionally biased region" description="Low complexity" evidence="2">
    <location>
        <begin position="904"/>
        <end position="926"/>
    </location>
</feature>
<feature type="compositionally biased region" description="Polar residues" evidence="2">
    <location>
        <begin position="548"/>
        <end position="562"/>
    </location>
</feature>
<feature type="compositionally biased region" description="Polar residues" evidence="2">
    <location>
        <begin position="621"/>
        <end position="635"/>
    </location>
</feature>
<feature type="compositionally biased region" description="Basic residues" evidence="2">
    <location>
        <begin position="377"/>
        <end position="388"/>
    </location>
</feature>
<reference evidence="3" key="2">
    <citation type="submission" date="2022-10" db="EMBL/GenBank/DDBJ databases">
        <authorList>
            <consortium name="ENA_rothamsted_submissions"/>
            <consortium name="culmorum"/>
            <person name="King R."/>
        </authorList>
    </citation>
    <scope>NUCLEOTIDE SEQUENCE</scope>
</reference>
<feature type="compositionally biased region" description="Polar residues" evidence="2">
    <location>
        <begin position="972"/>
        <end position="982"/>
    </location>
</feature>
<feature type="compositionally biased region" description="Low complexity" evidence="2">
    <location>
        <begin position="592"/>
        <end position="610"/>
    </location>
</feature>
<accession>A0A9P0JAC9</accession>
<feature type="region of interest" description="Disordered" evidence="2">
    <location>
        <begin position="446"/>
        <end position="481"/>
    </location>
</feature>
<feature type="compositionally biased region" description="Polar residues" evidence="2">
    <location>
        <begin position="514"/>
        <end position="523"/>
    </location>
</feature>
<evidence type="ECO:0000313" key="4">
    <source>
        <dbReference type="Proteomes" id="UP001153620"/>
    </source>
</evidence>
<keyword evidence="4" id="KW-1185">Reference proteome</keyword>
<proteinExistence type="predicted"/>
<feature type="compositionally biased region" description="Basic and acidic residues" evidence="2">
    <location>
        <begin position="471"/>
        <end position="481"/>
    </location>
</feature>
<feature type="compositionally biased region" description="Basic and acidic residues" evidence="2">
    <location>
        <begin position="397"/>
        <end position="413"/>
    </location>
</feature>
<keyword evidence="1" id="KW-0175">Coiled coil</keyword>
<feature type="compositionally biased region" description="Basic and acidic residues" evidence="2">
    <location>
        <begin position="876"/>
        <end position="888"/>
    </location>
</feature>
<evidence type="ECO:0000256" key="1">
    <source>
        <dbReference type="SAM" id="Coils"/>
    </source>
</evidence>
<feature type="compositionally biased region" description="Basic residues" evidence="2">
    <location>
        <begin position="744"/>
        <end position="754"/>
    </location>
</feature>
<reference evidence="3" key="1">
    <citation type="submission" date="2022-01" db="EMBL/GenBank/DDBJ databases">
        <authorList>
            <person name="King R."/>
        </authorList>
    </citation>
    <scope>NUCLEOTIDE SEQUENCE</scope>
</reference>
<dbReference type="OrthoDB" id="5835829at2759"/>
<feature type="region of interest" description="Disordered" evidence="2">
    <location>
        <begin position="876"/>
        <end position="982"/>
    </location>
</feature>
<feature type="compositionally biased region" description="Basic and acidic residues" evidence="2">
    <location>
        <begin position="639"/>
        <end position="654"/>
    </location>
</feature>
<feature type="compositionally biased region" description="Basic and acidic residues" evidence="2">
    <location>
        <begin position="794"/>
        <end position="805"/>
    </location>
</feature>
<dbReference type="AlphaFoldDB" id="A0A9P0JAC9"/>
<feature type="compositionally biased region" description="Low complexity" evidence="2">
    <location>
        <begin position="537"/>
        <end position="547"/>
    </location>
</feature>
<dbReference type="EMBL" id="OU895879">
    <property type="protein sequence ID" value="CAH1727576.1"/>
    <property type="molecule type" value="Genomic_DNA"/>
</dbReference>
<gene>
    <name evidence="3" type="ORF">CHIRRI_LOCUS9824</name>
</gene>
<feature type="region of interest" description="Disordered" evidence="2">
    <location>
        <begin position="377"/>
        <end position="418"/>
    </location>
</feature>
<feature type="compositionally biased region" description="Low complexity" evidence="2">
    <location>
        <begin position="755"/>
        <end position="773"/>
    </location>
</feature>
<evidence type="ECO:0000313" key="3">
    <source>
        <dbReference type="EMBL" id="CAH1727576.1"/>
    </source>
</evidence>
<feature type="compositionally biased region" description="Basic and acidic residues" evidence="2">
    <location>
        <begin position="573"/>
        <end position="589"/>
    </location>
</feature>
<evidence type="ECO:0000256" key="2">
    <source>
        <dbReference type="SAM" id="MobiDB-lite"/>
    </source>
</evidence>
<feature type="compositionally biased region" description="Basic and acidic residues" evidence="2">
    <location>
        <begin position="956"/>
        <end position="971"/>
    </location>
</feature>
<sequence length="982" mass="108517">MSSIAINSASTSSSSKLNHTVSHVVLKNTKPPARKTKDCKKDVPLMVKSKSDLMSLNSYPEAFTIITSPRRSPSAGYCESKRRKIGGRSNNDDDDDEMMEYEWVKPPAAKLYEAAQAADSVDNIEDPPFVVDIFGQHVSRPTTPILTDKVMVGSSHRVSAGTFNTHKKLAFAIVNDYKNRRTRLLQHRHSEDNMNLDGRFSPYTRYCLQRELSAPALNRLESFESEDNGEFYYYFEDDGDEESGRKTSIGFVHKKNRLSSSMSNLAKRRPQSELQMNMKTGPKFVSTPNFLKINKRAVIQSQPMEKINPRFILHRSLKGVLKVFNNTNIQKKTFSLDNMDIFLPNGKVDPNLLTTMPINNEEKISEKLSKQQLKLQKKKEKVLRRRRLSPIAGTPNKETEFQRKRREEKELKTPKKKKLDTPMAKLEERLKKDKFGRLITPKKAALPDFRKSAKSAGKKKKGDVTFDEEESRAKEDDERDQKAINFMQQLQAKNILGRTLKARMDAKKPAPLTRQPSKQSIESIMQDKPAPLKKKSSYTSLKSLTSSIRTIGSVKTNRSSASQDDEEAEAGDEITKLKNLKEAKKDTKSKIKGGIKILSLGRASSGSSSKSQKESAPPPSRTASKTSILSHSSVSKAPMDVDGKADTPSRKSDVIRAPSATSVMSMTTAAITANPLNTTLTITNQLATQGAEFLEKKHHAGGDDVSMAPSVVNPAVASHPDVDKISMASQQTISSQKTSMSKAGSRKTSAKVKKSGSSDSESRKGSAGQKSKSGSFLGAIVHAHHAVRKLARKHSPESIKSEKSDATQITIGPGAGVDNKDIGPIAGKILEHSQRSLENVQKTVDKATHEIHQSINEKLSDLKTLEKKLSKSNLLEHDANNNDVEKKSTKGLSRHSTKIDMKTDTSTSLTTGTTTATDKSNNNNNNSLKQSTMLDKDRISVNAISVAPDGDDDNNDDSRSMARPDLQHQDSDASNQMNSSTR</sequence>
<feature type="region of interest" description="Disordered" evidence="2">
    <location>
        <begin position="74"/>
        <end position="96"/>
    </location>
</feature>
<feature type="compositionally biased region" description="Basic residues" evidence="2">
    <location>
        <begin position="452"/>
        <end position="461"/>
    </location>
</feature>
<feature type="region of interest" description="Disordered" evidence="2">
    <location>
        <begin position="729"/>
        <end position="773"/>
    </location>
</feature>